<keyword evidence="6" id="KW-0997">Cell inner membrane</keyword>
<keyword evidence="4" id="KW-1003">Cell membrane</keyword>
<dbReference type="EMBL" id="AAEW02000030">
    <property type="protein sequence ID" value="EAT14377.1"/>
    <property type="molecule type" value="Genomic_DNA"/>
</dbReference>
<dbReference type="PANTHER" id="PTHR39583:SF2">
    <property type="entry name" value="TYPE II SECRETION SYSTEM PROTEIN J"/>
    <property type="match status" value="1"/>
</dbReference>
<keyword evidence="5" id="KW-0488">Methylation</keyword>
<dbReference type="InterPro" id="IPR012902">
    <property type="entry name" value="N_methyl_site"/>
</dbReference>
<dbReference type="PROSITE" id="PS00409">
    <property type="entry name" value="PROKAR_NTER_METHYL"/>
    <property type="match status" value="1"/>
</dbReference>
<evidence type="ECO:0000256" key="5">
    <source>
        <dbReference type="ARBA" id="ARBA00022481"/>
    </source>
</evidence>
<evidence type="ECO:0000313" key="11">
    <source>
        <dbReference type="EMBL" id="EAT14377.1"/>
    </source>
</evidence>
<evidence type="ECO:0000256" key="4">
    <source>
        <dbReference type="ARBA" id="ARBA00022475"/>
    </source>
</evidence>
<evidence type="ECO:0000313" key="12">
    <source>
        <dbReference type="Proteomes" id="UP000005695"/>
    </source>
</evidence>
<gene>
    <name evidence="11" type="ORF">Dace_0245</name>
</gene>
<comment type="similarity">
    <text evidence="2">Belongs to the GSP J family.</text>
</comment>
<dbReference type="SUPFAM" id="SSF54523">
    <property type="entry name" value="Pili subunits"/>
    <property type="match status" value="1"/>
</dbReference>
<keyword evidence="9 10" id="KW-0472">Membrane</keyword>
<keyword evidence="7 10" id="KW-0812">Transmembrane</keyword>
<keyword evidence="12" id="KW-1185">Reference proteome</keyword>
<dbReference type="AlphaFoldDB" id="Q1JVU9"/>
<sequence>MKRLLLTRSCSTDRTEGGFTLIEVLVAITLLSLVLTAVYGVFTTLSATEKRLHSDSEAYHQARIIFDRLGREIRTCYLNTDNDRSAFDSGEDSLGQPYLAFSSTSALTTGDSPGGVTQVRYELETDLGKTVGTLYRSAQPLFVTDDVARKQRMSSQIKAIVWRFYDGSEWQDDWDSTITETLPQTVEMQLTIHSNTGEDIELMTAFDLTMPRVER</sequence>
<dbReference type="Gene3D" id="2.10.70.20">
    <property type="entry name" value="gspk-gspi-gspj complex like domains"/>
    <property type="match status" value="1"/>
</dbReference>
<dbReference type="PANTHER" id="PTHR39583">
    <property type="entry name" value="TYPE II SECRETION SYSTEM PROTEIN J-RELATED"/>
    <property type="match status" value="1"/>
</dbReference>
<reference evidence="11" key="2">
    <citation type="submission" date="2006-05" db="EMBL/GenBank/DDBJ databases">
        <title>Sequencing of the draft genome and assembly of Desulfuromonas acetoxidans DSM 684.</title>
        <authorList>
            <consortium name="US DOE Joint Genome Institute (JGI-PGF)"/>
            <person name="Copeland A."/>
            <person name="Lucas S."/>
            <person name="Lapidus A."/>
            <person name="Barry K."/>
            <person name="Detter J.C."/>
            <person name="Glavina del Rio T."/>
            <person name="Hammon N."/>
            <person name="Israni S."/>
            <person name="Dalin E."/>
            <person name="Tice H."/>
            <person name="Bruce D."/>
            <person name="Pitluck S."/>
            <person name="Richardson P."/>
        </authorList>
    </citation>
    <scope>NUCLEOTIDE SEQUENCE [LARGE SCALE GENOMIC DNA]</scope>
    <source>
        <strain evidence="11">DSM 684</strain>
    </source>
</reference>
<proteinExistence type="inferred from homology"/>
<evidence type="ECO:0000256" key="3">
    <source>
        <dbReference type="ARBA" id="ARBA00021539"/>
    </source>
</evidence>
<evidence type="ECO:0000256" key="10">
    <source>
        <dbReference type="SAM" id="Phobius"/>
    </source>
</evidence>
<evidence type="ECO:0000256" key="7">
    <source>
        <dbReference type="ARBA" id="ARBA00022692"/>
    </source>
</evidence>
<keyword evidence="8 10" id="KW-1133">Transmembrane helix</keyword>
<organism evidence="11 12">
    <name type="scientific">Desulfuromonas acetoxidans (strain DSM 684 / 11070)</name>
    <dbReference type="NCBI Taxonomy" id="281689"/>
    <lineage>
        <taxon>Bacteria</taxon>
        <taxon>Pseudomonadati</taxon>
        <taxon>Thermodesulfobacteriota</taxon>
        <taxon>Desulfuromonadia</taxon>
        <taxon>Desulfuromonadales</taxon>
        <taxon>Desulfuromonadaceae</taxon>
        <taxon>Desulfuromonas</taxon>
    </lineage>
</organism>
<dbReference type="NCBIfam" id="TIGR02532">
    <property type="entry name" value="IV_pilin_GFxxxE"/>
    <property type="match status" value="1"/>
</dbReference>
<evidence type="ECO:0000256" key="6">
    <source>
        <dbReference type="ARBA" id="ARBA00022519"/>
    </source>
</evidence>
<accession>Q1JVU9</accession>
<dbReference type="Pfam" id="PF07963">
    <property type="entry name" value="N_methyl"/>
    <property type="match status" value="1"/>
</dbReference>
<name>Q1JVU9_DESA6</name>
<comment type="subcellular location">
    <subcellularLocation>
        <location evidence="1">Cell inner membrane</location>
        <topology evidence="1">Single-pass membrane protein</topology>
    </subcellularLocation>
</comment>
<dbReference type="GO" id="GO:0015628">
    <property type="term" value="P:protein secretion by the type II secretion system"/>
    <property type="evidence" value="ECO:0007669"/>
    <property type="project" value="InterPro"/>
</dbReference>
<reference evidence="11" key="1">
    <citation type="submission" date="2006-05" db="EMBL/GenBank/DDBJ databases">
        <title>Annotation of the draft genome assembly of Desulfuromonas acetoxidans DSM 684.</title>
        <authorList>
            <consortium name="US DOE Joint Genome Institute (JGI-ORNL)"/>
            <person name="Larimer F."/>
            <person name="Land M."/>
            <person name="Hauser L."/>
        </authorList>
    </citation>
    <scope>NUCLEOTIDE SEQUENCE [LARGE SCALE GENOMIC DNA]</scope>
    <source>
        <strain evidence="11">DSM 684</strain>
    </source>
</reference>
<dbReference type="GO" id="GO:0005886">
    <property type="term" value="C:plasma membrane"/>
    <property type="evidence" value="ECO:0007669"/>
    <property type="project" value="UniProtKB-SubCell"/>
</dbReference>
<protein>
    <recommendedName>
        <fullName evidence="3">Type II secretion system protein J</fullName>
    </recommendedName>
</protein>
<evidence type="ECO:0000256" key="9">
    <source>
        <dbReference type="ARBA" id="ARBA00023136"/>
    </source>
</evidence>
<dbReference type="InterPro" id="IPR010055">
    <property type="entry name" value="T2SS_protein-GspJ"/>
</dbReference>
<dbReference type="Proteomes" id="UP000005695">
    <property type="component" value="Unassembled WGS sequence"/>
</dbReference>
<comment type="caution">
    <text evidence="11">The sequence shown here is derived from an EMBL/GenBank/DDBJ whole genome shotgun (WGS) entry which is preliminary data.</text>
</comment>
<dbReference type="GO" id="GO:0015627">
    <property type="term" value="C:type II protein secretion system complex"/>
    <property type="evidence" value="ECO:0007669"/>
    <property type="project" value="InterPro"/>
</dbReference>
<dbReference type="InterPro" id="IPR051621">
    <property type="entry name" value="T2SS_protein_J"/>
</dbReference>
<evidence type="ECO:0000256" key="8">
    <source>
        <dbReference type="ARBA" id="ARBA00022989"/>
    </source>
</evidence>
<evidence type="ECO:0000256" key="1">
    <source>
        <dbReference type="ARBA" id="ARBA00004377"/>
    </source>
</evidence>
<dbReference type="Pfam" id="PF11612">
    <property type="entry name" value="T2SSJ"/>
    <property type="match status" value="1"/>
</dbReference>
<feature type="transmembrane region" description="Helical" evidence="10">
    <location>
        <begin position="21"/>
        <end position="42"/>
    </location>
</feature>
<dbReference type="InterPro" id="IPR045584">
    <property type="entry name" value="Pilin-like"/>
</dbReference>
<evidence type="ECO:0000256" key="2">
    <source>
        <dbReference type="ARBA" id="ARBA00011084"/>
    </source>
</evidence>